<keyword evidence="3" id="KW-1185">Reference proteome</keyword>
<proteinExistence type="predicted"/>
<feature type="region of interest" description="Disordered" evidence="1">
    <location>
        <begin position="116"/>
        <end position="140"/>
    </location>
</feature>
<sequence length="140" mass="15403">MIRFGPFTEGSDVQQIRATPRFEPMTRISPAQDVAVLVLCDILIRISPLMMPNLRSAFDGDVSPVYSNSLQTSSYPMPLLPPMTDHHMCRPEGSLMGSQPQVRELYKMLTTPMDTGEIPDQYGGPAATSSTQSDVIALDE</sequence>
<reference evidence="2" key="1">
    <citation type="journal article" date="2023" name="Mol. Biol. Evol.">
        <title>Third-Generation Sequencing Reveals the Adaptive Role of the Epigenome in Three Deep-Sea Polychaetes.</title>
        <authorList>
            <person name="Perez M."/>
            <person name="Aroh O."/>
            <person name="Sun Y."/>
            <person name="Lan Y."/>
            <person name="Juniper S.K."/>
            <person name="Young C.R."/>
            <person name="Angers B."/>
            <person name="Qian P.Y."/>
        </authorList>
    </citation>
    <scope>NUCLEOTIDE SEQUENCE</scope>
    <source>
        <strain evidence="2">P08H-3</strain>
    </source>
</reference>
<evidence type="ECO:0000256" key="1">
    <source>
        <dbReference type="SAM" id="MobiDB-lite"/>
    </source>
</evidence>
<gene>
    <name evidence="2" type="ORF">LSH36_184g04007</name>
</gene>
<comment type="caution">
    <text evidence="2">The sequence shown here is derived from an EMBL/GenBank/DDBJ whole genome shotgun (WGS) entry which is preliminary data.</text>
</comment>
<dbReference type="AlphaFoldDB" id="A0AAD9JQZ2"/>
<dbReference type="EMBL" id="JAODUP010000184">
    <property type="protein sequence ID" value="KAK2157804.1"/>
    <property type="molecule type" value="Genomic_DNA"/>
</dbReference>
<protein>
    <submittedName>
        <fullName evidence="2">Uncharacterized protein</fullName>
    </submittedName>
</protein>
<name>A0AAD9JQZ2_9ANNE</name>
<evidence type="ECO:0000313" key="3">
    <source>
        <dbReference type="Proteomes" id="UP001208570"/>
    </source>
</evidence>
<accession>A0AAD9JQZ2</accession>
<evidence type="ECO:0000313" key="2">
    <source>
        <dbReference type="EMBL" id="KAK2157804.1"/>
    </source>
</evidence>
<dbReference type="Proteomes" id="UP001208570">
    <property type="component" value="Unassembled WGS sequence"/>
</dbReference>
<organism evidence="2 3">
    <name type="scientific">Paralvinella palmiformis</name>
    <dbReference type="NCBI Taxonomy" id="53620"/>
    <lineage>
        <taxon>Eukaryota</taxon>
        <taxon>Metazoa</taxon>
        <taxon>Spiralia</taxon>
        <taxon>Lophotrochozoa</taxon>
        <taxon>Annelida</taxon>
        <taxon>Polychaeta</taxon>
        <taxon>Sedentaria</taxon>
        <taxon>Canalipalpata</taxon>
        <taxon>Terebellida</taxon>
        <taxon>Terebelliformia</taxon>
        <taxon>Alvinellidae</taxon>
        <taxon>Paralvinella</taxon>
    </lineage>
</organism>